<dbReference type="InterPro" id="IPR000980">
    <property type="entry name" value="SH2"/>
</dbReference>
<dbReference type="Pfam" id="PF23268">
    <property type="entry name" value="RIN1"/>
    <property type="match status" value="1"/>
</dbReference>
<dbReference type="Gene3D" id="1.20.1050.80">
    <property type="entry name" value="VPS9 domain"/>
    <property type="match status" value="1"/>
</dbReference>
<reference evidence="12" key="1">
    <citation type="submission" date="2011-08" db="EMBL/GenBank/DDBJ databases">
        <title>The draft genome of Latimeria chalumnae.</title>
        <authorList>
            <person name="Di Palma F."/>
            <person name="Alfoldi J."/>
            <person name="Johnson J."/>
            <person name="Berlin A."/>
            <person name="Gnerre S."/>
            <person name="Jaffe D."/>
            <person name="MacCallum I."/>
            <person name="Young S."/>
            <person name="Walker B.J."/>
            <person name="Lander E."/>
            <person name="Lindblad-Toh K."/>
        </authorList>
    </citation>
    <scope>NUCLEOTIDE SEQUENCE [LARGE SCALE GENOMIC DNA]</scope>
    <source>
        <strain evidence="12">Wild caught</strain>
    </source>
</reference>
<dbReference type="Ensembl" id="ENSLACT00000021819.1">
    <property type="protein sequence ID" value="ENSLACP00000021678.1"/>
    <property type="gene ID" value="ENSLACG00000019047.1"/>
</dbReference>
<name>H3BIF7_LATCH</name>
<dbReference type="EMBL" id="AFYH01003526">
    <property type="status" value="NOT_ANNOTATED_CDS"/>
    <property type="molecule type" value="Genomic_DNA"/>
</dbReference>
<evidence type="ECO:0000259" key="8">
    <source>
        <dbReference type="PROSITE" id="PS50001"/>
    </source>
</evidence>
<dbReference type="PROSITE" id="PS50001">
    <property type="entry name" value="SH2"/>
    <property type="match status" value="1"/>
</dbReference>
<feature type="region of interest" description="Disordered" evidence="7">
    <location>
        <begin position="309"/>
        <end position="366"/>
    </location>
</feature>
<dbReference type="EMBL" id="AFYH01003525">
    <property type="status" value="NOT_ANNOTATED_CDS"/>
    <property type="molecule type" value="Genomic_DNA"/>
</dbReference>
<evidence type="ECO:0000256" key="6">
    <source>
        <dbReference type="PROSITE-ProRule" id="PRU00191"/>
    </source>
</evidence>
<reference evidence="11" key="2">
    <citation type="submission" date="2025-08" db="UniProtKB">
        <authorList>
            <consortium name="Ensembl"/>
        </authorList>
    </citation>
    <scope>IDENTIFICATION</scope>
</reference>
<dbReference type="GO" id="GO:0007165">
    <property type="term" value="P:signal transduction"/>
    <property type="evidence" value="ECO:0007669"/>
    <property type="project" value="InterPro"/>
</dbReference>
<comment type="similarity">
    <text evidence="2">Belongs to the RIN (Ras interaction/interference) family.</text>
</comment>
<sequence length="951" mass="106145">EESKRPCKSAALQDHLSLPGISILDKLIKTCPVWLQLGLSQERAKEILQKEPAGVFLVRRDALDKVMMLSVHIPDQKIPENIKSYRIKEENSLLYLEGSLLVFEDIFKLVAFYCVSRDVLPFPLSLPLAVVEATSYQELETISNLSIGFWESFLNQRKGSGNSQAGKCKSKRIIQTNSWTSSQRFSSDTKQCSCEIELSKGNDRLWFVNPIFIEECSNNLSPDGLKPRSQSVKLEDCTVRRYKRPPPVPPRQKTVEDSGEPSMTTREGQGSAQGIESKGCENMKLNSEDVKEEKGKDLGVIEAPVLEKKTYKAMRQPPVPPRHRSSERLPLNPNSSKNEEHKQMEEQKTERIVSSSEGNHLQSNETKIVGEIQNWAVTGSDTVNSKGLKVQCEAVGLESPCAEAEKPKGQVKPLGPGPKPIPPPRKKRLSKHPAKDSPEGSTPPILGAKELSNTESTTTPIKENSCSVMNSKTSATPGRPVPISVSQKRLSSPESKDSDISLYSPEGNAATPALEHDSYSTSSTDDDLECSSSPAPKYRPHSSIMLDRAKHRLSMVTLTNVFTVFISADRKVQLKITELSQDKNSYFGCLVQDYKAYTIEMMGKHTSSTEMLQEIRQMMTQLKSYLIQSAELNSIIDPSAYTEEKLEAVIEASLCKSVLKPLRDSINSCLKEIHIKDGSLQLLKENQEVVQNTTTTDLGVTTSVPEVPIMEKLQQKFTAMYKAYSPEKKITILLKSCKLIYESMSIGNPGKHHGADDFLPVLMYVLARSNLTFLLLDVEYMMELMDPALQLGEGSYYLTTTYGALEHIKNYDKITVTRQLSMEVQDSIHRWERRRTLNKARVSRSSVQDFLSVSFLESGSNTRTLATGPDMTAQELCKLCAAKFEVTDTENYGVFVLVDDKCLQLASDALPQSIKSALLKIEPRKDYSFIYKQLSGENAPEAPPIKELTFI</sequence>
<feature type="compositionally biased region" description="Polar residues" evidence="7">
    <location>
        <begin position="352"/>
        <end position="366"/>
    </location>
</feature>
<dbReference type="FunCoup" id="H3BIF7">
    <property type="interactions" value="529"/>
</dbReference>
<accession>H3BIF7</accession>
<dbReference type="InterPro" id="IPR003123">
    <property type="entry name" value="VPS9"/>
</dbReference>
<feature type="compositionally biased region" description="Basic and acidic residues" evidence="7">
    <location>
        <begin position="337"/>
        <end position="351"/>
    </location>
</feature>
<dbReference type="InterPro" id="IPR045046">
    <property type="entry name" value="Vps9-like"/>
</dbReference>
<dbReference type="GO" id="GO:0031267">
    <property type="term" value="F:small GTPase binding"/>
    <property type="evidence" value="ECO:0007669"/>
    <property type="project" value="TreeGrafter"/>
</dbReference>
<evidence type="ECO:0000256" key="4">
    <source>
        <dbReference type="ARBA" id="ARBA00022490"/>
    </source>
</evidence>
<evidence type="ECO:0000259" key="9">
    <source>
        <dbReference type="PROSITE" id="PS50200"/>
    </source>
</evidence>
<keyword evidence="4" id="KW-0963">Cytoplasm</keyword>
<dbReference type="GO" id="GO:0005829">
    <property type="term" value="C:cytosol"/>
    <property type="evidence" value="ECO:0007669"/>
    <property type="project" value="TreeGrafter"/>
</dbReference>
<dbReference type="FunFam" id="1.20.1050.80:FF:000002">
    <property type="entry name" value="Ras and Rab interactor 2"/>
    <property type="match status" value="1"/>
</dbReference>
<evidence type="ECO:0000256" key="2">
    <source>
        <dbReference type="ARBA" id="ARBA00006919"/>
    </source>
</evidence>
<dbReference type="OMA" id="RFEQDSY"/>
<dbReference type="GO" id="GO:0016192">
    <property type="term" value="P:vesicle-mediated transport"/>
    <property type="evidence" value="ECO:0007669"/>
    <property type="project" value="InterPro"/>
</dbReference>
<evidence type="ECO:0000313" key="11">
    <source>
        <dbReference type="Ensembl" id="ENSLACP00000021678.1"/>
    </source>
</evidence>
<dbReference type="SMART" id="SM00167">
    <property type="entry name" value="VPS9"/>
    <property type="match status" value="1"/>
</dbReference>
<feature type="domain" description="VPS9" evidence="10">
    <location>
        <begin position="677"/>
        <end position="817"/>
    </location>
</feature>
<dbReference type="SMART" id="SM00252">
    <property type="entry name" value="SH2"/>
    <property type="match status" value="1"/>
</dbReference>
<feature type="domain" description="SH2" evidence="8">
    <location>
        <begin position="34"/>
        <end position="128"/>
    </location>
</feature>
<dbReference type="EMBL" id="AFYH01003528">
    <property type="status" value="NOT_ANNOTATED_CDS"/>
    <property type="molecule type" value="Genomic_DNA"/>
</dbReference>
<evidence type="ECO:0000256" key="3">
    <source>
        <dbReference type="ARBA" id="ARBA00022468"/>
    </source>
</evidence>
<evidence type="ECO:0000259" key="10">
    <source>
        <dbReference type="PROSITE" id="PS51205"/>
    </source>
</evidence>
<dbReference type="STRING" id="7897.ENSLACP00000021678"/>
<evidence type="ECO:0000256" key="7">
    <source>
        <dbReference type="SAM" id="MobiDB-lite"/>
    </source>
</evidence>
<feature type="compositionally biased region" description="Polar residues" evidence="7">
    <location>
        <begin position="451"/>
        <end position="476"/>
    </location>
</feature>
<dbReference type="InterPro" id="IPR036860">
    <property type="entry name" value="SH2_dom_sf"/>
</dbReference>
<feature type="domain" description="Ras-associating" evidence="9">
    <location>
        <begin position="853"/>
        <end position="936"/>
    </location>
</feature>
<keyword evidence="12" id="KW-1185">Reference proteome</keyword>
<gene>
    <name evidence="11" type="primary">RIN3</name>
</gene>
<dbReference type="PANTHER" id="PTHR23101">
    <property type="entry name" value="RAB GDP/GTP EXCHANGE FACTOR"/>
    <property type="match status" value="1"/>
</dbReference>
<keyword evidence="5 6" id="KW-0727">SH2 domain</keyword>
<reference evidence="11" key="3">
    <citation type="submission" date="2025-09" db="UniProtKB">
        <authorList>
            <consortium name="Ensembl"/>
        </authorList>
    </citation>
    <scope>IDENTIFICATION</scope>
</reference>
<dbReference type="GO" id="GO:0030139">
    <property type="term" value="C:endocytic vesicle"/>
    <property type="evidence" value="ECO:0007669"/>
    <property type="project" value="TreeGrafter"/>
</dbReference>
<dbReference type="eggNOG" id="KOG2320">
    <property type="taxonomic scope" value="Eukaryota"/>
</dbReference>
<dbReference type="EMBL" id="AFYH01003527">
    <property type="status" value="NOT_ANNOTATED_CDS"/>
    <property type="molecule type" value="Genomic_DNA"/>
</dbReference>
<dbReference type="SUPFAM" id="SSF109993">
    <property type="entry name" value="VPS9 domain"/>
    <property type="match status" value="1"/>
</dbReference>
<dbReference type="PANTHER" id="PTHR23101:SF58">
    <property type="entry name" value="RAS AND RAB INTERACTOR 3"/>
    <property type="match status" value="1"/>
</dbReference>
<comment type="subcellular location">
    <subcellularLocation>
        <location evidence="1">Cytoplasm</location>
    </subcellularLocation>
</comment>
<dbReference type="Proteomes" id="UP000008672">
    <property type="component" value="Unassembled WGS sequence"/>
</dbReference>
<keyword evidence="3" id="KW-0343">GTPase activation</keyword>
<dbReference type="PROSITE" id="PS50200">
    <property type="entry name" value="RA"/>
    <property type="match status" value="1"/>
</dbReference>
<organism evidence="11 12">
    <name type="scientific">Latimeria chalumnae</name>
    <name type="common">Coelacanth</name>
    <dbReference type="NCBI Taxonomy" id="7897"/>
    <lineage>
        <taxon>Eukaryota</taxon>
        <taxon>Metazoa</taxon>
        <taxon>Chordata</taxon>
        <taxon>Craniata</taxon>
        <taxon>Vertebrata</taxon>
        <taxon>Euteleostomi</taxon>
        <taxon>Coelacanthiformes</taxon>
        <taxon>Coelacanthidae</taxon>
        <taxon>Latimeria</taxon>
    </lineage>
</organism>
<protein>
    <submittedName>
        <fullName evidence="11">Ras and Rab interactor 3</fullName>
    </submittedName>
</protein>
<dbReference type="CDD" id="cd16130">
    <property type="entry name" value="RA_Rin3"/>
    <property type="match status" value="1"/>
</dbReference>
<evidence type="ECO:0000256" key="5">
    <source>
        <dbReference type="ARBA" id="ARBA00022999"/>
    </source>
</evidence>
<dbReference type="EMBL" id="AFYH01003529">
    <property type="status" value="NOT_ANNOTATED_CDS"/>
    <property type="molecule type" value="Genomic_DNA"/>
</dbReference>
<dbReference type="GO" id="GO:0005096">
    <property type="term" value="F:GTPase activator activity"/>
    <property type="evidence" value="ECO:0007669"/>
    <property type="project" value="UniProtKB-KW"/>
</dbReference>
<feature type="compositionally biased region" description="Polar residues" evidence="7">
    <location>
        <begin position="261"/>
        <end position="274"/>
    </location>
</feature>
<dbReference type="HOGENOM" id="CLU_011829_0_0_1"/>
<evidence type="ECO:0000313" key="12">
    <source>
        <dbReference type="Proteomes" id="UP000008672"/>
    </source>
</evidence>
<dbReference type="GeneTree" id="ENSGT00940000158622"/>
<dbReference type="Gene3D" id="3.30.505.10">
    <property type="entry name" value="SH2 domain"/>
    <property type="match status" value="1"/>
</dbReference>
<feature type="region of interest" description="Disordered" evidence="7">
    <location>
        <begin position="223"/>
        <end position="282"/>
    </location>
</feature>
<dbReference type="InParanoid" id="H3BIF7"/>
<dbReference type="PROSITE" id="PS51205">
    <property type="entry name" value="VPS9"/>
    <property type="match status" value="1"/>
</dbReference>
<dbReference type="Pfam" id="PF02204">
    <property type="entry name" value="VPS9"/>
    <property type="match status" value="1"/>
</dbReference>
<dbReference type="SUPFAM" id="SSF55550">
    <property type="entry name" value="SH2 domain"/>
    <property type="match status" value="1"/>
</dbReference>
<evidence type="ECO:0000256" key="1">
    <source>
        <dbReference type="ARBA" id="ARBA00004496"/>
    </source>
</evidence>
<dbReference type="InterPro" id="IPR037191">
    <property type="entry name" value="VPS9_dom_sf"/>
</dbReference>
<proteinExistence type="inferred from homology"/>
<feature type="compositionally biased region" description="Polar residues" evidence="7">
    <location>
        <begin position="484"/>
        <end position="493"/>
    </location>
</feature>
<dbReference type="InterPro" id="IPR000159">
    <property type="entry name" value="RA_dom"/>
</dbReference>
<feature type="region of interest" description="Disordered" evidence="7">
    <location>
        <begin position="400"/>
        <end position="539"/>
    </location>
</feature>
<dbReference type="AlphaFoldDB" id="H3BIF7"/>
<dbReference type="GO" id="GO:0005085">
    <property type="term" value="F:guanyl-nucleotide exchange factor activity"/>
    <property type="evidence" value="ECO:0007669"/>
    <property type="project" value="InterPro"/>
</dbReference>